<reference evidence="1" key="1">
    <citation type="submission" date="2021-05" db="EMBL/GenBank/DDBJ databases">
        <authorList>
            <person name="Alioto T."/>
            <person name="Alioto T."/>
            <person name="Gomez Garrido J."/>
        </authorList>
    </citation>
    <scope>NUCLEOTIDE SEQUENCE</scope>
</reference>
<name>A0A8D8BAQ7_CULPI</name>
<sequence>MGLRKTFQTNSRTCPSVALHSSTSRPLSRTSRWSVAHLLARHLSLLVAEFPVVFHSSSSSSSSRVNHRCKMVLHQSASLRVWRPDHPSLRTTASPTVISKACSLINPACHPIRWFRVNLPCSMLHRRPWVDLPDRVNRCRPWASNPTILLSRINSSSSRPNNLLRHHFKLNRNFPRSSSSRIPVNRECHPCRHLPANTHRVVPECSNLR</sequence>
<evidence type="ECO:0000313" key="1">
    <source>
        <dbReference type="EMBL" id="CAG6471485.1"/>
    </source>
</evidence>
<protein>
    <submittedName>
        <fullName evidence="1">(northern house mosquito) hypothetical protein</fullName>
    </submittedName>
</protein>
<dbReference type="AlphaFoldDB" id="A0A8D8BAQ7"/>
<proteinExistence type="predicted"/>
<accession>A0A8D8BAQ7</accession>
<dbReference type="EMBL" id="HBUE01067671">
    <property type="protein sequence ID" value="CAG6471485.1"/>
    <property type="molecule type" value="Transcribed_RNA"/>
</dbReference>
<organism evidence="1">
    <name type="scientific">Culex pipiens</name>
    <name type="common">House mosquito</name>
    <dbReference type="NCBI Taxonomy" id="7175"/>
    <lineage>
        <taxon>Eukaryota</taxon>
        <taxon>Metazoa</taxon>
        <taxon>Ecdysozoa</taxon>
        <taxon>Arthropoda</taxon>
        <taxon>Hexapoda</taxon>
        <taxon>Insecta</taxon>
        <taxon>Pterygota</taxon>
        <taxon>Neoptera</taxon>
        <taxon>Endopterygota</taxon>
        <taxon>Diptera</taxon>
        <taxon>Nematocera</taxon>
        <taxon>Culicoidea</taxon>
        <taxon>Culicidae</taxon>
        <taxon>Culicinae</taxon>
        <taxon>Culicini</taxon>
        <taxon>Culex</taxon>
        <taxon>Culex</taxon>
    </lineage>
</organism>